<feature type="domain" description="Calcineurin-like phosphoesterase" evidence="1">
    <location>
        <begin position="56"/>
        <end position="243"/>
    </location>
</feature>
<dbReference type="SUPFAM" id="SSF56300">
    <property type="entry name" value="Metallo-dependent phosphatases"/>
    <property type="match status" value="1"/>
</dbReference>
<dbReference type="InterPro" id="IPR004843">
    <property type="entry name" value="Calcineurin-like_PHP"/>
</dbReference>
<dbReference type="EMBL" id="GL832965">
    <property type="protein sequence ID" value="EGD73264.1"/>
    <property type="molecule type" value="Genomic_DNA"/>
</dbReference>
<dbReference type="GO" id="GO:0016787">
    <property type="term" value="F:hydrolase activity"/>
    <property type="evidence" value="ECO:0007669"/>
    <property type="project" value="InterPro"/>
</dbReference>
<protein>
    <submittedName>
        <fullName evidence="2">Metallophosphoesterase domain-containing protein 1</fullName>
    </submittedName>
</protein>
<dbReference type="PANTHER" id="PTHR12905">
    <property type="entry name" value="METALLOPHOSPHOESTERASE"/>
    <property type="match status" value="1"/>
</dbReference>
<dbReference type="Pfam" id="PF00149">
    <property type="entry name" value="Metallophos"/>
    <property type="match status" value="1"/>
</dbReference>
<organism evidence="3">
    <name type="scientific">Salpingoeca rosetta (strain ATCC 50818 / BSB-021)</name>
    <dbReference type="NCBI Taxonomy" id="946362"/>
    <lineage>
        <taxon>Eukaryota</taxon>
        <taxon>Choanoflagellata</taxon>
        <taxon>Craspedida</taxon>
        <taxon>Salpingoecidae</taxon>
        <taxon>Salpingoeca</taxon>
    </lineage>
</organism>
<name>F2U961_SALR5</name>
<dbReference type="CDD" id="cd07379">
    <property type="entry name" value="MPP_239FB"/>
    <property type="match status" value="1"/>
</dbReference>
<dbReference type="InterPro" id="IPR029052">
    <property type="entry name" value="Metallo-depent_PP-like"/>
</dbReference>
<reference evidence="2" key="1">
    <citation type="submission" date="2009-08" db="EMBL/GenBank/DDBJ databases">
        <title>Annotation of Salpingoeca rosetta.</title>
        <authorList>
            <consortium name="The Broad Institute Genome Sequencing Platform"/>
            <person name="Russ C."/>
            <person name="Cuomo C."/>
            <person name="Burger G."/>
            <person name="Gray M.W."/>
            <person name="Holland P.W.H."/>
            <person name="King N."/>
            <person name="Lang F.B.F."/>
            <person name="Roger A.J."/>
            <person name="Ruiz-Trillo I."/>
            <person name="Young S.K."/>
            <person name="Zeng Q."/>
            <person name="Gargeya S."/>
            <person name="Alvarado L."/>
            <person name="Berlin A."/>
            <person name="Chapman S.B."/>
            <person name="Chen Z."/>
            <person name="Freedman E."/>
            <person name="Gellesch M."/>
            <person name="Goldberg J."/>
            <person name="Griggs A."/>
            <person name="Gujja S."/>
            <person name="Heilman E."/>
            <person name="Heiman D."/>
            <person name="Howarth C."/>
            <person name="Mehta T."/>
            <person name="Neiman D."/>
            <person name="Pearson M."/>
            <person name="Roberts A."/>
            <person name="Saif S."/>
            <person name="Shea T."/>
            <person name="Shenoy N."/>
            <person name="Sisk P."/>
            <person name="Stolte C."/>
            <person name="Sykes S."/>
            <person name="White J."/>
            <person name="Yandava C."/>
            <person name="Haas B."/>
            <person name="Nusbaum C."/>
            <person name="Birren B."/>
        </authorList>
    </citation>
    <scope>NUCLEOTIDE SEQUENCE [LARGE SCALE GENOMIC DNA]</scope>
    <source>
        <strain evidence="2">ATCC 50818</strain>
    </source>
</reference>
<dbReference type="PANTHER" id="PTHR12905:SF0">
    <property type="entry name" value="CALCINEURIN-LIKE PHOSPHOESTERASE DOMAIN-CONTAINING PROTEIN"/>
    <property type="match status" value="1"/>
</dbReference>
<evidence type="ECO:0000313" key="3">
    <source>
        <dbReference type="Proteomes" id="UP000007799"/>
    </source>
</evidence>
<accession>F2U961</accession>
<dbReference type="RefSeq" id="XP_004994295.1">
    <property type="nucleotide sequence ID" value="XM_004994238.1"/>
</dbReference>
<dbReference type="InParanoid" id="F2U961"/>
<dbReference type="KEGG" id="sre:PTSG_04977"/>
<gene>
    <name evidence="2" type="ORF">PTSG_04977</name>
</gene>
<dbReference type="GeneID" id="16074874"/>
<evidence type="ECO:0000259" key="1">
    <source>
        <dbReference type="Pfam" id="PF00149"/>
    </source>
</evidence>
<dbReference type="AlphaFoldDB" id="F2U961"/>
<dbReference type="InterPro" id="IPR051693">
    <property type="entry name" value="UPF0046_metallophosphoest"/>
</dbReference>
<dbReference type="Gene3D" id="3.60.21.10">
    <property type="match status" value="1"/>
</dbReference>
<dbReference type="OrthoDB" id="630188at2759"/>
<proteinExistence type="predicted"/>
<dbReference type="Proteomes" id="UP000007799">
    <property type="component" value="Unassembled WGS sequence"/>
</dbReference>
<dbReference type="FunCoup" id="F2U961">
    <property type="interactions" value="122"/>
</dbReference>
<keyword evidence="3" id="KW-1185">Reference proteome</keyword>
<dbReference type="eggNOG" id="KOG3947">
    <property type="taxonomic scope" value="Eukaryota"/>
</dbReference>
<evidence type="ECO:0000313" key="2">
    <source>
        <dbReference type="EMBL" id="EGD73264.1"/>
    </source>
</evidence>
<sequence length="296" mass="32929">MSQKLLAERFASAWERFPRGLRGDPTRAYERLQVSLPFEQAAGVDPDSEKPENVLRCVCISDTHCRAAEIEAMPKGDVLIHAGDFTSLGRTKQVDVFSEFLKGLDFQHKIVIAGNHDLCFDDDYEALSKRFGVPTAELEAGREALNHCTYLLDSSVEIQGVKFYGSPWQPWFFDWAFNLERGDPCTAKWQEIPDDTDVLITHGPPVGHGDLCTSGQRAGCVDLLREIQTRVKPKLHVFGHIHEGYGTTTDGQTVFVNASTCTFNYRPTNPPLVFDVPIPAPVPSTSDSSSEKKAEE</sequence>
<dbReference type="OMA" id="HTPPYGI"/>